<gene>
    <name evidence="1" type="ORF">IE53DRAFT_52616</name>
</gene>
<dbReference type="EMBL" id="KZ819849">
    <property type="protein sequence ID" value="PWN51357.1"/>
    <property type="molecule type" value="Genomic_DNA"/>
</dbReference>
<evidence type="ECO:0000313" key="1">
    <source>
        <dbReference type="EMBL" id="PWN51357.1"/>
    </source>
</evidence>
<dbReference type="Proteomes" id="UP000245626">
    <property type="component" value="Unassembled WGS sequence"/>
</dbReference>
<accession>A0ACD0P001</accession>
<protein>
    <submittedName>
        <fullName evidence="1">NAD(P)-binding protein</fullName>
    </submittedName>
</protein>
<proteinExistence type="predicted"/>
<evidence type="ECO:0000313" key="2">
    <source>
        <dbReference type="Proteomes" id="UP000245626"/>
    </source>
</evidence>
<keyword evidence="2" id="KW-1185">Reference proteome</keyword>
<organism evidence="1 2">
    <name type="scientific">Violaceomyces palustris</name>
    <dbReference type="NCBI Taxonomy" id="1673888"/>
    <lineage>
        <taxon>Eukaryota</taxon>
        <taxon>Fungi</taxon>
        <taxon>Dikarya</taxon>
        <taxon>Basidiomycota</taxon>
        <taxon>Ustilaginomycotina</taxon>
        <taxon>Ustilaginomycetes</taxon>
        <taxon>Violaceomycetales</taxon>
        <taxon>Violaceomycetaceae</taxon>
        <taxon>Violaceomyces</taxon>
    </lineage>
</organism>
<reference evidence="1 2" key="1">
    <citation type="journal article" date="2018" name="Mol. Biol. Evol.">
        <title>Broad Genomic Sampling Reveals a Smut Pathogenic Ancestry of the Fungal Clade Ustilaginomycotina.</title>
        <authorList>
            <person name="Kijpornyongpan T."/>
            <person name="Mondo S.J."/>
            <person name="Barry K."/>
            <person name="Sandor L."/>
            <person name="Lee J."/>
            <person name="Lipzen A."/>
            <person name="Pangilinan J."/>
            <person name="LaButti K."/>
            <person name="Hainaut M."/>
            <person name="Henrissat B."/>
            <person name="Grigoriev I.V."/>
            <person name="Spatafora J.W."/>
            <person name="Aime M.C."/>
        </authorList>
    </citation>
    <scope>NUCLEOTIDE SEQUENCE [LARGE SCALE GENOMIC DNA]</scope>
    <source>
        <strain evidence="1 2">SA 807</strain>
    </source>
</reference>
<sequence length="645" mass="71376">MSSTTSNSSSNNASLRPIIVITGANAGVGFGICQRLIVQLASPTPSDTLPFHPKRNPSPGPASPSPFSAPNGFTLVLACRNPIKAHRARRQLQALVDWIGNLPDHVDIPSGPPENWAHGLSSDFSPRNQRVSSQANEQDIKLTSLHEDEDPALVAYAHEESSVRRRRRRAKTAVSENQSSSNPEAGDVYCSSDSDQGQESQAAEDEAVDLDASIEQREKKARAKYRRRFCQGTRIEFVPLDLGSMASALECAKTIRERYPYVTHIVLNAGSSAWTGLNWFHATYMIMTSFRHAVTWPAFKRQRVGDLSDDGLGWVWQCNVGAHWVLTRALLPSLRKTPYSVPSRIVWTSSLEAFSSYYDPTDFQCVDVKRTPHPYETTKYQCELAAFGLDESLQARRIRTQPGTPREEYSSSGLHSKSSSENSTASQSANATQTGPYLALPPPSRPSSIEKEPRSYLAHPGVVASSMMADFLNFWLDSAMKLAFYFARWFFSPHHPIDPFKGSISVSHVCLAPSTNLSTKLRYGSRADWWGREYVGSERIEEFRPELGGAGPGVGARLALKGEDAELKPYEETDPGFGKVEAMAKDFVKRIEKVSQQVWESAKQGDLPPWSSLSDDSQVKEVESGSESENGGLIDKEWEQVEEAV</sequence>
<name>A0ACD0P001_9BASI</name>